<dbReference type="EnsemblProtists" id="EKX45444">
    <property type="protein sequence ID" value="EKX45444"/>
    <property type="gene ID" value="GUITHDRAFT_52667"/>
</dbReference>
<feature type="non-terminal residue" evidence="6">
    <location>
        <position position="1"/>
    </location>
</feature>
<dbReference type="PaxDb" id="55529-EKX45444"/>
<evidence type="ECO:0000256" key="3">
    <source>
        <dbReference type="ARBA" id="ARBA00022833"/>
    </source>
</evidence>
<dbReference type="RefSeq" id="XP_005832424.1">
    <property type="nucleotide sequence ID" value="XM_005832367.1"/>
</dbReference>
<dbReference type="GeneID" id="17302110"/>
<gene>
    <name evidence="6" type="ORF">GUITHDRAFT_52667</name>
</gene>
<keyword evidence="3" id="KW-0862">Zinc</keyword>
<dbReference type="InterPro" id="IPR001965">
    <property type="entry name" value="Znf_PHD"/>
</dbReference>
<reference evidence="8" key="2">
    <citation type="submission" date="2012-11" db="EMBL/GenBank/DDBJ databases">
        <authorList>
            <person name="Kuo A."/>
            <person name="Curtis B.A."/>
            <person name="Tanifuji G."/>
            <person name="Burki F."/>
            <person name="Gruber A."/>
            <person name="Irimia M."/>
            <person name="Maruyama S."/>
            <person name="Arias M.C."/>
            <person name="Ball S.G."/>
            <person name="Gile G.H."/>
            <person name="Hirakawa Y."/>
            <person name="Hopkins J.F."/>
            <person name="Rensing S.A."/>
            <person name="Schmutz J."/>
            <person name="Symeonidi A."/>
            <person name="Elias M."/>
            <person name="Eveleigh R.J."/>
            <person name="Herman E.K."/>
            <person name="Klute M.J."/>
            <person name="Nakayama T."/>
            <person name="Obornik M."/>
            <person name="Reyes-Prieto A."/>
            <person name="Armbrust E.V."/>
            <person name="Aves S.J."/>
            <person name="Beiko R.G."/>
            <person name="Coutinho P."/>
            <person name="Dacks J.B."/>
            <person name="Durnford D.G."/>
            <person name="Fast N.M."/>
            <person name="Green B.R."/>
            <person name="Grisdale C."/>
            <person name="Hempe F."/>
            <person name="Henrissat B."/>
            <person name="Hoppner M.P."/>
            <person name="Ishida K.-I."/>
            <person name="Kim E."/>
            <person name="Koreny L."/>
            <person name="Kroth P.G."/>
            <person name="Liu Y."/>
            <person name="Malik S.-B."/>
            <person name="Maier U.G."/>
            <person name="McRose D."/>
            <person name="Mock T."/>
            <person name="Neilson J.A."/>
            <person name="Onodera N.T."/>
            <person name="Poole A.M."/>
            <person name="Pritham E.J."/>
            <person name="Richards T.A."/>
            <person name="Rocap G."/>
            <person name="Roy S.W."/>
            <person name="Sarai C."/>
            <person name="Schaack S."/>
            <person name="Shirato S."/>
            <person name="Slamovits C.H."/>
            <person name="Spencer D.F."/>
            <person name="Suzuki S."/>
            <person name="Worden A.Z."/>
            <person name="Zauner S."/>
            <person name="Barry K."/>
            <person name="Bell C."/>
            <person name="Bharti A.K."/>
            <person name="Crow J.A."/>
            <person name="Grimwood J."/>
            <person name="Kramer R."/>
            <person name="Lindquist E."/>
            <person name="Lucas S."/>
            <person name="Salamov A."/>
            <person name="McFadden G.I."/>
            <person name="Lane C.E."/>
            <person name="Keeling P.J."/>
            <person name="Gray M.W."/>
            <person name="Grigoriev I.V."/>
            <person name="Archibald J.M."/>
        </authorList>
    </citation>
    <scope>NUCLEOTIDE SEQUENCE</scope>
    <source>
        <strain evidence="8">CCMP2712</strain>
    </source>
</reference>
<dbReference type="AlphaFoldDB" id="L1JBE7"/>
<dbReference type="InterPro" id="IPR011011">
    <property type="entry name" value="Znf_FYVE_PHD"/>
</dbReference>
<evidence type="ECO:0000313" key="7">
    <source>
        <dbReference type="EnsemblProtists" id="EKX45444"/>
    </source>
</evidence>
<dbReference type="PROSITE" id="PS50016">
    <property type="entry name" value="ZF_PHD_2"/>
    <property type="match status" value="1"/>
</dbReference>
<sequence length="51" mass="5543">DDIVCEVCGGGHDEHRILLCDNCSSGFHMSCLLPPLSREPAGIWWCPACQA</sequence>
<dbReference type="EMBL" id="JH992999">
    <property type="protein sequence ID" value="EKX45444.1"/>
    <property type="molecule type" value="Genomic_DNA"/>
</dbReference>
<dbReference type="PROSITE" id="PS01359">
    <property type="entry name" value="ZF_PHD_1"/>
    <property type="match status" value="1"/>
</dbReference>
<dbReference type="SMART" id="SM00249">
    <property type="entry name" value="PHD"/>
    <property type="match status" value="1"/>
</dbReference>
<dbReference type="PANTHER" id="PTHR12618">
    <property type="entry name" value="PHD AND RING FINGER DOMAIN-CONTAINING PROTEIN 1"/>
    <property type="match status" value="1"/>
</dbReference>
<dbReference type="InterPro" id="IPR013083">
    <property type="entry name" value="Znf_RING/FYVE/PHD"/>
</dbReference>
<feature type="non-terminal residue" evidence="6">
    <location>
        <position position="51"/>
    </location>
</feature>
<dbReference type="PANTHER" id="PTHR12618:SF20">
    <property type="entry name" value="PHD AND RING FINGER DOMAIN-CONTAINING PROTEIN 1"/>
    <property type="match status" value="1"/>
</dbReference>
<dbReference type="KEGG" id="gtt:GUITHDRAFT_52667"/>
<reference evidence="6 8" key="1">
    <citation type="journal article" date="2012" name="Nature">
        <title>Algal genomes reveal evolutionary mosaicism and the fate of nucleomorphs.</title>
        <authorList>
            <consortium name="DOE Joint Genome Institute"/>
            <person name="Curtis B.A."/>
            <person name="Tanifuji G."/>
            <person name="Burki F."/>
            <person name="Gruber A."/>
            <person name="Irimia M."/>
            <person name="Maruyama S."/>
            <person name="Arias M.C."/>
            <person name="Ball S.G."/>
            <person name="Gile G.H."/>
            <person name="Hirakawa Y."/>
            <person name="Hopkins J.F."/>
            <person name="Kuo A."/>
            <person name="Rensing S.A."/>
            <person name="Schmutz J."/>
            <person name="Symeonidi A."/>
            <person name="Elias M."/>
            <person name="Eveleigh R.J."/>
            <person name="Herman E.K."/>
            <person name="Klute M.J."/>
            <person name="Nakayama T."/>
            <person name="Obornik M."/>
            <person name="Reyes-Prieto A."/>
            <person name="Armbrust E.V."/>
            <person name="Aves S.J."/>
            <person name="Beiko R.G."/>
            <person name="Coutinho P."/>
            <person name="Dacks J.B."/>
            <person name="Durnford D.G."/>
            <person name="Fast N.M."/>
            <person name="Green B.R."/>
            <person name="Grisdale C.J."/>
            <person name="Hempel F."/>
            <person name="Henrissat B."/>
            <person name="Hoppner M.P."/>
            <person name="Ishida K."/>
            <person name="Kim E."/>
            <person name="Koreny L."/>
            <person name="Kroth P.G."/>
            <person name="Liu Y."/>
            <person name="Malik S.B."/>
            <person name="Maier U.G."/>
            <person name="McRose D."/>
            <person name="Mock T."/>
            <person name="Neilson J.A."/>
            <person name="Onodera N.T."/>
            <person name="Poole A.M."/>
            <person name="Pritham E.J."/>
            <person name="Richards T.A."/>
            <person name="Rocap G."/>
            <person name="Roy S.W."/>
            <person name="Sarai C."/>
            <person name="Schaack S."/>
            <person name="Shirato S."/>
            <person name="Slamovits C.H."/>
            <person name="Spencer D.F."/>
            <person name="Suzuki S."/>
            <person name="Worden A.Z."/>
            <person name="Zauner S."/>
            <person name="Barry K."/>
            <person name="Bell C."/>
            <person name="Bharti A.K."/>
            <person name="Crow J.A."/>
            <person name="Grimwood J."/>
            <person name="Kramer R."/>
            <person name="Lindquist E."/>
            <person name="Lucas S."/>
            <person name="Salamov A."/>
            <person name="McFadden G.I."/>
            <person name="Lane C.E."/>
            <person name="Keeling P.J."/>
            <person name="Gray M.W."/>
            <person name="Grigoriev I.V."/>
            <person name="Archibald J.M."/>
        </authorList>
    </citation>
    <scope>NUCLEOTIDE SEQUENCE</scope>
    <source>
        <strain evidence="6 8">CCMP2712</strain>
    </source>
</reference>
<dbReference type="OMA" id="EELLMLC"/>
<protein>
    <recommendedName>
        <fullName evidence="5">PHD-type domain-containing protein</fullName>
    </recommendedName>
</protein>
<evidence type="ECO:0000313" key="6">
    <source>
        <dbReference type="EMBL" id="EKX45444.1"/>
    </source>
</evidence>
<keyword evidence="8" id="KW-1185">Reference proteome</keyword>
<dbReference type="Gene3D" id="3.30.40.10">
    <property type="entry name" value="Zinc/RING finger domain, C3HC4 (zinc finger)"/>
    <property type="match status" value="1"/>
</dbReference>
<feature type="domain" description="PHD-type" evidence="5">
    <location>
        <begin position="2"/>
        <end position="51"/>
    </location>
</feature>
<evidence type="ECO:0000256" key="4">
    <source>
        <dbReference type="PROSITE-ProRule" id="PRU00146"/>
    </source>
</evidence>
<dbReference type="InterPro" id="IPR019786">
    <property type="entry name" value="Zinc_finger_PHD-type_CS"/>
</dbReference>
<keyword evidence="1" id="KW-0479">Metal-binding</keyword>
<keyword evidence="2 4" id="KW-0863">Zinc-finger</keyword>
<dbReference type="InterPro" id="IPR019787">
    <property type="entry name" value="Znf_PHD-finger"/>
</dbReference>
<dbReference type="Proteomes" id="UP000011087">
    <property type="component" value="Unassembled WGS sequence"/>
</dbReference>
<dbReference type="GO" id="GO:0008270">
    <property type="term" value="F:zinc ion binding"/>
    <property type="evidence" value="ECO:0007669"/>
    <property type="project" value="UniProtKB-KW"/>
</dbReference>
<dbReference type="HOGENOM" id="CLU_206901_1_0_1"/>
<dbReference type="InterPro" id="IPR047157">
    <property type="entry name" value="PHRF1/Atg35"/>
</dbReference>
<reference evidence="7" key="3">
    <citation type="submission" date="2016-03" db="UniProtKB">
        <authorList>
            <consortium name="EnsemblProtists"/>
        </authorList>
    </citation>
    <scope>IDENTIFICATION</scope>
</reference>
<name>L1JBE7_GUITC</name>
<evidence type="ECO:0000256" key="1">
    <source>
        <dbReference type="ARBA" id="ARBA00022723"/>
    </source>
</evidence>
<dbReference type="SUPFAM" id="SSF57903">
    <property type="entry name" value="FYVE/PHD zinc finger"/>
    <property type="match status" value="1"/>
</dbReference>
<accession>L1JBE7</accession>
<evidence type="ECO:0000256" key="2">
    <source>
        <dbReference type="ARBA" id="ARBA00022771"/>
    </source>
</evidence>
<evidence type="ECO:0000313" key="8">
    <source>
        <dbReference type="Proteomes" id="UP000011087"/>
    </source>
</evidence>
<proteinExistence type="predicted"/>
<evidence type="ECO:0000259" key="5">
    <source>
        <dbReference type="PROSITE" id="PS50016"/>
    </source>
</evidence>
<dbReference type="Pfam" id="PF00628">
    <property type="entry name" value="PHD"/>
    <property type="match status" value="1"/>
</dbReference>
<organism evidence="6">
    <name type="scientific">Guillardia theta (strain CCMP2712)</name>
    <name type="common">Cryptophyte</name>
    <dbReference type="NCBI Taxonomy" id="905079"/>
    <lineage>
        <taxon>Eukaryota</taxon>
        <taxon>Cryptophyceae</taxon>
        <taxon>Pyrenomonadales</taxon>
        <taxon>Geminigeraceae</taxon>
        <taxon>Guillardia</taxon>
    </lineage>
</organism>
<dbReference type="OrthoDB" id="308383at2759"/>